<dbReference type="InterPro" id="IPR002508">
    <property type="entry name" value="MurNAc-LAA_cat"/>
</dbReference>
<organism evidence="5 6">
    <name type="scientific">Paenibacillus gansuensis</name>
    <dbReference type="NCBI Taxonomy" id="306542"/>
    <lineage>
        <taxon>Bacteria</taxon>
        <taxon>Bacillati</taxon>
        <taxon>Bacillota</taxon>
        <taxon>Bacilli</taxon>
        <taxon>Bacillales</taxon>
        <taxon>Paenibacillaceae</taxon>
        <taxon>Paenibacillus</taxon>
    </lineage>
</organism>
<dbReference type="Gene3D" id="2.60.40.3500">
    <property type="match status" value="1"/>
</dbReference>
<dbReference type="InterPro" id="IPR012854">
    <property type="entry name" value="Cu_amine_oxidase-like_N"/>
</dbReference>
<feature type="signal peptide" evidence="3">
    <location>
        <begin position="1"/>
        <end position="24"/>
    </location>
</feature>
<dbReference type="InterPro" id="IPR050695">
    <property type="entry name" value="N-acetylmuramoyl_amidase_3"/>
</dbReference>
<dbReference type="EC" id="3.5.1.28" evidence="5"/>
<name>A0ABW5PAU3_9BACL</name>
<dbReference type="EMBL" id="JBHUME010000005">
    <property type="protein sequence ID" value="MFD2612093.1"/>
    <property type="molecule type" value="Genomic_DNA"/>
</dbReference>
<dbReference type="SUPFAM" id="SSF53187">
    <property type="entry name" value="Zn-dependent exopeptidases"/>
    <property type="match status" value="1"/>
</dbReference>
<dbReference type="CDD" id="cd02696">
    <property type="entry name" value="MurNAc-LAA"/>
    <property type="match status" value="1"/>
</dbReference>
<evidence type="ECO:0000256" key="1">
    <source>
        <dbReference type="ARBA" id="ARBA00022801"/>
    </source>
</evidence>
<keyword evidence="6" id="KW-1185">Reference proteome</keyword>
<proteinExistence type="predicted"/>
<dbReference type="Proteomes" id="UP001597541">
    <property type="component" value="Unassembled WGS sequence"/>
</dbReference>
<dbReference type="Pfam" id="PF07833">
    <property type="entry name" value="Cu_amine_oxidN1"/>
    <property type="match status" value="1"/>
</dbReference>
<keyword evidence="3" id="KW-0732">Signal</keyword>
<feature type="chain" id="PRO_5046676538" evidence="3">
    <location>
        <begin position="25"/>
        <end position="472"/>
    </location>
</feature>
<evidence type="ECO:0000256" key="2">
    <source>
        <dbReference type="SAM" id="MobiDB-lite"/>
    </source>
</evidence>
<dbReference type="Gene3D" id="3.40.630.40">
    <property type="entry name" value="Zn-dependent exopeptidases"/>
    <property type="match status" value="1"/>
</dbReference>
<dbReference type="SMART" id="SM00646">
    <property type="entry name" value="Ami_3"/>
    <property type="match status" value="1"/>
</dbReference>
<dbReference type="PANTHER" id="PTHR30404:SF0">
    <property type="entry name" value="N-ACETYLMURAMOYL-L-ALANINE AMIDASE AMIC"/>
    <property type="match status" value="1"/>
</dbReference>
<protein>
    <submittedName>
        <fullName evidence="5">N-acetylmuramoyl-L-alanine amidase</fullName>
        <ecNumber evidence="5">3.5.1.28</ecNumber>
    </submittedName>
</protein>
<evidence type="ECO:0000256" key="3">
    <source>
        <dbReference type="SAM" id="SignalP"/>
    </source>
</evidence>
<feature type="domain" description="MurNAc-LAA" evidence="4">
    <location>
        <begin position="358"/>
        <end position="466"/>
    </location>
</feature>
<dbReference type="InterPro" id="IPR036582">
    <property type="entry name" value="Mao_N_sf"/>
</dbReference>
<feature type="compositionally biased region" description="Pro residues" evidence="2">
    <location>
        <begin position="145"/>
        <end position="158"/>
    </location>
</feature>
<dbReference type="RefSeq" id="WP_377601322.1">
    <property type="nucleotide sequence ID" value="NZ_JBHUME010000005.1"/>
</dbReference>
<sequence>MKKVVAVLTLLSMLLLLLPAMASANSQIKLFLDGTELKSDTAPKLVNGTVLVPIKVIAEQLGSDVTWDKPTQEVTVLNEGLEIILHIGSKDAEVNGQPYKLSASPLIVQNRTMLPLRFIGENMGLKVLWDAKNHAVLLQRSEPVQPEPPVTEPAPPEEPGTELPSDPGAVLAQIQDIYLQGDSVIVQTDGAVAPSSFKLDNPDRIVVDLPATDFLPDFLQYNGSGSLVAPYSGEMAVDHPIISKLRFSLYSEEENIIRIVVDLKSKSNHQVTYDSSLQQVIISLTAAVTPPSSSRYKVVIDPGHGGTDPGASGITGYREKAFTLAVGLKVNKLLEQEPRLQVIMTRTGDTYPTLSDRSALANNAKADLFISIHGNSLVGSKATGIESYYLHQNSGAFAKIIHKNLLAATNMSDRKVRVENFHVVRETKMPAVLLELGFLSNASDEAKMKSESYQQKCAEAIVQSIKEYFNIS</sequence>
<dbReference type="Gene3D" id="3.30.457.10">
    <property type="entry name" value="Copper amine oxidase-like, N-terminal domain"/>
    <property type="match status" value="1"/>
</dbReference>
<keyword evidence="1 5" id="KW-0378">Hydrolase</keyword>
<dbReference type="Pfam" id="PF01520">
    <property type="entry name" value="Amidase_3"/>
    <property type="match status" value="1"/>
</dbReference>
<reference evidence="6" key="1">
    <citation type="journal article" date="2019" name="Int. J. Syst. Evol. Microbiol.">
        <title>The Global Catalogue of Microorganisms (GCM) 10K type strain sequencing project: providing services to taxonomists for standard genome sequencing and annotation.</title>
        <authorList>
            <consortium name="The Broad Institute Genomics Platform"/>
            <consortium name="The Broad Institute Genome Sequencing Center for Infectious Disease"/>
            <person name="Wu L."/>
            <person name="Ma J."/>
        </authorList>
    </citation>
    <scope>NUCLEOTIDE SEQUENCE [LARGE SCALE GENOMIC DNA]</scope>
    <source>
        <strain evidence="6">KCTC 3950</strain>
    </source>
</reference>
<dbReference type="PANTHER" id="PTHR30404">
    <property type="entry name" value="N-ACETYLMURAMOYL-L-ALANINE AMIDASE"/>
    <property type="match status" value="1"/>
</dbReference>
<feature type="region of interest" description="Disordered" evidence="2">
    <location>
        <begin position="141"/>
        <end position="164"/>
    </location>
</feature>
<evidence type="ECO:0000313" key="5">
    <source>
        <dbReference type="EMBL" id="MFD2612093.1"/>
    </source>
</evidence>
<evidence type="ECO:0000313" key="6">
    <source>
        <dbReference type="Proteomes" id="UP001597541"/>
    </source>
</evidence>
<accession>A0ABW5PAU3</accession>
<dbReference type="Pfam" id="PF11741">
    <property type="entry name" value="AMIN"/>
    <property type="match status" value="1"/>
</dbReference>
<comment type="caution">
    <text evidence="5">The sequence shown here is derived from an EMBL/GenBank/DDBJ whole genome shotgun (WGS) entry which is preliminary data.</text>
</comment>
<dbReference type="GO" id="GO:0008745">
    <property type="term" value="F:N-acetylmuramoyl-L-alanine amidase activity"/>
    <property type="evidence" value="ECO:0007669"/>
    <property type="project" value="UniProtKB-EC"/>
</dbReference>
<dbReference type="InterPro" id="IPR021731">
    <property type="entry name" value="AMIN_dom"/>
</dbReference>
<dbReference type="SUPFAM" id="SSF55383">
    <property type="entry name" value="Copper amine oxidase, domain N"/>
    <property type="match status" value="1"/>
</dbReference>
<gene>
    <name evidence="5" type="ORF">ACFSUF_06585</name>
</gene>
<evidence type="ECO:0000259" key="4">
    <source>
        <dbReference type="SMART" id="SM00646"/>
    </source>
</evidence>